<keyword evidence="4" id="KW-0808">Transferase</keyword>
<evidence type="ECO:0000256" key="6">
    <source>
        <dbReference type="ARBA" id="ARBA00023315"/>
    </source>
</evidence>
<keyword evidence="2" id="KW-1003">Cell membrane</keyword>
<reference evidence="7 8" key="1">
    <citation type="submission" date="2024-09" db="EMBL/GenBank/DDBJ databases">
        <authorList>
            <person name="Sun Q."/>
            <person name="Mori K."/>
        </authorList>
    </citation>
    <scope>NUCLEOTIDE SEQUENCE [LARGE SCALE GENOMIC DNA]</scope>
    <source>
        <strain evidence="7 8">CCM 7765</strain>
    </source>
</reference>
<evidence type="ECO:0000256" key="1">
    <source>
        <dbReference type="ARBA" id="ARBA00004533"/>
    </source>
</evidence>
<gene>
    <name evidence="7" type="ORF">ACFFI0_10200</name>
</gene>
<name>A0ABV6HIG1_9SPHI</name>
<sequence length="378" mass="44452">MVKDKLIIPAGFFTSGHENNRFAPISSLWYKFQVVSASFHNFLPSLEYREHEPNFIRLLENQKRTYAEQYISGLPDKLKVRFHGYTLQDIKDRPGIICTFHSGSFRMIGHYLAENGISFVLLVSKDGLQREDELASRKYDERQRQMLGLDLIDANDSNSLFRITRELRKGKSILIYADGNTGTGDERSGHNLLSIPFLNQQIRARAGAAFISHLTSVPIYPVISTRQWKYVPCLDFFRPILPDKKLNRQVFAEQAISRIYKYLEKAVEKKPWQWEAWLYLHEHAGITNPIPEQESLPIRAEGKKKRQVRFNEQDYSFFSVYGKYFLFRKSNYQCFEIERWLYRRLIGIYMQDYAYTVAMLKRNRMGSLVTNRVVLEIQ</sequence>
<evidence type="ECO:0000256" key="4">
    <source>
        <dbReference type="ARBA" id="ARBA00022679"/>
    </source>
</evidence>
<keyword evidence="3" id="KW-0997">Cell inner membrane</keyword>
<evidence type="ECO:0000313" key="7">
    <source>
        <dbReference type="EMBL" id="MFC0318684.1"/>
    </source>
</evidence>
<comment type="subcellular location">
    <subcellularLocation>
        <location evidence="1">Cell inner membrane</location>
    </subcellularLocation>
</comment>
<organism evidence="7 8">
    <name type="scientific">Olivibacter oleidegradans</name>
    <dbReference type="NCBI Taxonomy" id="760123"/>
    <lineage>
        <taxon>Bacteria</taxon>
        <taxon>Pseudomonadati</taxon>
        <taxon>Bacteroidota</taxon>
        <taxon>Sphingobacteriia</taxon>
        <taxon>Sphingobacteriales</taxon>
        <taxon>Sphingobacteriaceae</taxon>
        <taxon>Olivibacter</taxon>
    </lineage>
</organism>
<dbReference type="InterPro" id="IPR004960">
    <property type="entry name" value="LipA_acyltrans"/>
</dbReference>
<dbReference type="Pfam" id="PF03279">
    <property type="entry name" value="Lip_A_acyltrans"/>
    <property type="match status" value="1"/>
</dbReference>
<evidence type="ECO:0000313" key="8">
    <source>
        <dbReference type="Proteomes" id="UP001589774"/>
    </source>
</evidence>
<protein>
    <recommendedName>
        <fullName evidence="9">Lauroyl/myristoyl acyltransferase</fullName>
    </recommendedName>
</protein>
<evidence type="ECO:0000256" key="2">
    <source>
        <dbReference type="ARBA" id="ARBA00022475"/>
    </source>
</evidence>
<dbReference type="RefSeq" id="WP_377477068.1">
    <property type="nucleotide sequence ID" value="NZ_JBHLWO010000002.1"/>
</dbReference>
<dbReference type="EMBL" id="JBHLWO010000002">
    <property type="protein sequence ID" value="MFC0318684.1"/>
    <property type="molecule type" value="Genomic_DNA"/>
</dbReference>
<comment type="caution">
    <text evidence="7">The sequence shown here is derived from an EMBL/GenBank/DDBJ whole genome shotgun (WGS) entry which is preliminary data.</text>
</comment>
<evidence type="ECO:0000256" key="5">
    <source>
        <dbReference type="ARBA" id="ARBA00023136"/>
    </source>
</evidence>
<proteinExistence type="predicted"/>
<accession>A0ABV6HIG1</accession>
<keyword evidence="6" id="KW-0012">Acyltransferase</keyword>
<keyword evidence="8" id="KW-1185">Reference proteome</keyword>
<evidence type="ECO:0000256" key="3">
    <source>
        <dbReference type="ARBA" id="ARBA00022519"/>
    </source>
</evidence>
<evidence type="ECO:0008006" key="9">
    <source>
        <dbReference type="Google" id="ProtNLM"/>
    </source>
</evidence>
<dbReference type="Proteomes" id="UP001589774">
    <property type="component" value="Unassembled WGS sequence"/>
</dbReference>
<keyword evidence="5" id="KW-0472">Membrane</keyword>
<dbReference type="SUPFAM" id="SSF69593">
    <property type="entry name" value="Glycerol-3-phosphate (1)-acyltransferase"/>
    <property type="match status" value="1"/>
</dbReference>